<dbReference type="PANTHER" id="PTHR30349">
    <property type="entry name" value="PHAGE INTEGRASE-RELATED"/>
    <property type="match status" value="1"/>
</dbReference>
<evidence type="ECO:0000313" key="9">
    <source>
        <dbReference type="EMBL" id="ADL55484.1"/>
    </source>
</evidence>
<keyword evidence="2" id="KW-1029">Fimbrium biogenesis</keyword>
<dbReference type="RefSeq" id="WP_013293423.1">
    <property type="nucleotide sequence ID" value="NC_014394.1"/>
</dbReference>
<evidence type="ECO:0000256" key="3">
    <source>
        <dbReference type="ARBA" id="ARBA00022908"/>
    </source>
</evidence>
<keyword evidence="6" id="KW-0233">DNA recombination</keyword>
<dbReference type="KEGG" id="gca:Galf_1465"/>
<evidence type="ECO:0000259" key="8">
    <source>
        <dbReference type="PROSITE" id="PS51898"/>
    </source>
</evidence>
<proteinExistence type="inferred from homology"/>
<keyword evidence="5" id="KW-0804">Transcription</keyword>
<gene>
    <name evidence="9" type="ordered locus">Galf_1465</name>
</gene>
<evidence type="ECO:0000256" key="5">
    <source>
        <dbReference type="ARBA" id="ARBA00023163"/>
    </source>
</evidence>
<dbReference type="InterPro" id="IPR050090">
    <property type="entry name" value="Tyrosine_recombinase_XerCD"/>
</dbReference>
<dbReference type="Proteomes" id="UP000001235">
    <property type="component" value="Chromosome"/>
</dbReference>
<dbReference type="GO" id="GO:0006310">
    <property type="term" value="P:DNA recombination"/>
    <property type="evidence" value="ECO:0007669"/>
    <property type="project" value="UniProtKB-KW"/>
</dbReference>
<dbReference type="InterPro" id="IPR011010">
    <property type="entry name" value="DNA_brk_join_enz"/>
</dbReference>
<evidence type="ECO:0000256" key="6">
    <source>
        <dbReference type="ARBA" id="ARBA00023172"/>
    </source>
</evidence>
<feature type="region of interest" description="Disordered" evidence="7">
    <location>
        <begin position="1"/>
        <end position="22"/>
    </location>
</feature>
<dbReference type="InterPro" id="IPR013762">
    <property type="entry name" value="Integrase-like_cat_sf"/>
</dbReference>
<comment type="similarity">
    <text evidence="1">Belongs to the 'phage' integrase family.</text>
</comment>
<name>D9SG37_GALCS</name>
<reference evidence="9 10" key="1">
    <citation type="submission" date="2010-08" db="EMBL/GenBank/DDBJ databases">
        <title>Complete sequence of Gallionella capsiferriformans ES-2.</title>
        <authorList>
            <consortium name="US DOE Joint Genome Institute"/>
            <person name="Lucas S."/>
            <person name="Copeland A."/>
            <person name="Lapidus A."/>
            <person name="Cheng J.-F."/>
            <person name="Bruce D."/>
            <person name="Goodwin L."/>
            <person name="Pitluck S."/>
            <person name="Chertkov O."/>
            <person name="Davenport K.W."/>
            <person name="Detter J.C."/>
            <person name="Han C."/>
            <person name="Tapia R."/>
            <person name="Land M."/>
            <person name="Hauser L."/>
            <person name="Chang Y.-J."/>
            <person name="Jeffries C."/>
            <person name="Kyrpides N."/>
            <person name="Ivanova N."/>
            <person name="Mikhailova N."/>
            <person name="Shelobolina E.S."/>
            <person name="Picardal F."/>
            <person name="Roden E."/>
            <person name="Emerson D."/>
            <person name="Woyke T."/>
        </authorList>
    </citation>
    <scope>NUCLEOTIDE SEQUENCE [LARGE SCALE GENOMIC DNA]</scope>
    <source>
        <strain evidence="9 10">ES-2</strain>
    </source>
</reference>
<evidence type="ECO:0000256" key="4">
    <source>
        <dbReference type="ARBA" id="ARBA00023015"/>
    </source>
</evidence>
<keyword evidence="10" id="KW-1185">Reference proteome</keyword>
<dbReference type="eggNOG" id="COG4974">
    <property type="taxonomic scope" value="Bacteria"/>
</dbReference>
<evidence type="ECO:0000256" key="1">
    <source>
        <dbReference type="ARBA" id="ARBA00008857"/>
    </source>
</evidence>
<evidence type="ECO:0000256" key="7">
    <source>
        <dbReference type="SAM" id="MobiDB-lite"/>
    </source>
</evidence>
<feature type="domain" description="Tyr recombinase" evidence="8">
    <location>
        <begin position="39"/>
        <end position="216"/>
    </location>
</feature>
<dbReference type="STRING" id="395494.Galf_1465"/>
<dbReference type="AlphaFoldDB" id="D9SG37"/>
<dbReference type="HOGENOM" id="CLU_027562_39_0_4"/>
<keyword evidence="4" id="KW-0805">Transcription regulation</keyword>
<dbReference type="Gene3D" id="1.10.443.10">
    <property type="entry name" value="Intergrase catalytic core"/>
    <property type="match status" value="1"/>
</dbReference>
<dbReference type="PANTHER" id="PTHR30349:SF62">
    <property type="entry name" value="TYPE 1 FIMBRIAE REGULATORY PROTEIN FIMB-RELATED"/>
    <property type="match status" value="1"/>
</dbReference>
<evidence type="ECO:0000256" key="2">
    <source>
        <dbReference type="ARBA" id="ARBA00022558"/>
    </source>
</evidence>
<sequence>MHNRNNAISSSPVLPPVMRNLPTSGLRTVPQRLKNLDYRSREYLTEHEVDQLISAAGKVGRHGHRDATLIMLTYRHGLRVSELVSLRWDQVDLRQGLMHINRLKQGNPSVHPIRGPELRALRRLQRDYPVLPYIFSSERKAPLTDDAIRKIVGRAGVEARLPFTVHPHMLRHACGYKLAQAGQDTRAIQHYLGHRNIQHTVRYTQLSSDRFKNFWKD</sequence>
<feature type="compositionally biased region" description="Polar residues" evidence="7">
    <location>
        <begin position="1"/>
        <end position="12"/>
    </location>
</feature>
<evidence type="ECO:0000313" key="10">
    <source>
        <dbReference type="Proteomes" id="UP000001235"/>
    </source>
</evidence>
<dbReference type="GO" id="GO:0003677">
    <property type="term" value="F:DNA binding"/>
    <property type="evidence" value="ECO:0007669"/>
    <property type="project" value="InterPro"/>
</dbReference>
<dbReference type="PROSITE" id="PS51898">
    <property type="entry name" value="TYR_RECOMBINASE"/>
    <property type="match status" value="1"/>
</dbReference>
<dbReference type="GO" id="GO:0015074">
    <property type="term" value="P:DNA integration"/>
    <property type="evidence" value="ECO:0007669"/>
    <property type="project" value="UniProtKB-KW"/>
</dbReference>
<dbReference type="SUPFAM" id="SSF56349">
    <property type="entry name" value="DNA breaking-rejoining enzymes"/>
    <property type="match status" value="1"/>
</dbReference>
<accession>D9SG37</accession>
<protein>
    <submittedName>
        <fullName evidence="9">Integrase family protein</fullName>
    </submittedName>
</protein>
<dbReference type="EMBL" id="CP002159">
    <property type="protein sequence ID" value="ADL55484.1"/>
    <property type="molecule type" value="Genomic_DNA"/>
</dbReference>
<keyword evidence="3" id="KW-0229">DNA integration</keyword>
<dbReference type="InterPro" id="IPR002104">
    <property type="entry name" value="Integrase_catalytic"/>
</dbReference>
<organism evidence="9 10">
    <name type="scientific">Gallionella capsiferriformans (strain ES-2)</name>
    <name type="common">Gallionella ferruginea capsiferriformans (strain ES-2)</name>
    <dbReference type="NCBI Taxonomy" id="395494"/>
    <lineage>
        <taxon>Bacteria</taxon>
        <taxon>Pseudomonadati</taxon>
        <taxon>Pseudomonadota</taxon>
        <taxon>Betaproteobacteria</taxon>
        <taxon>Nitrosomonadales</taxon>
        <taxon>Gallionellaceae</taxon>
        <taxon>Gallionella</taxon>
    </lineage>
</organism>
<dbReference type="Pfam" id="PF00589">
    <property type="entry name" value="Phage_integrase"/>
    <property type="match status" value="1"/>
</dbReference>